<protein>
    <submittedName>
        <fullName evidence="5">Caspase family protein</fullName>
    </submittedName>
</protein>
<keyword evidence="1 3" id="KW-0853">WD repeat</keyword>
<dbReference type="InterPro" id="IPR036322">
    <property type="entry name" value="WD40_repeat_dom_sf"/>
</dbReference>
<keyword evidence="6" id="KW-1185">Reference proteome</keyword>
<dbReference type="PANTHER" id="PTHR22847">
    <property type="entry name" value="WD40 REPEAT PROTEIN"/>
    <property type="match status" value="1"/>
</dbReference>
<feature type="repeat" description="WD" evidence="3">
    <location>
        <begin position="202"/>
        <end position="234"/>
    </location>
</feature>
<dbReference type="PROSITE" id="PS50294">
    <property type="entry name" value="WD_REPEATS_REGION"/>
    <property type="match status" value="5"/>
</dbReference>
<dbReference type="SUPFAM" id="SSF50998">
    <property type="entry name" value="Quinoprotein alcohol dehydrogenase-like"/>
    <property type="match status" value="1"/>
</dbReference>
<feature type="repeat" description="WD" evidence="3">
    <location>
        <begin position="118"/>
        <end position="152"/>
    </location>
</feature>
<dbReference type="InterPro" id="IPR029030">
    <property type="entry name" value="Caspase-like_dom_sf"/>
</dbReference>
<evidence type="ECO:0000256" key="3">
    <source>
        <dbReference type="PROSITE-ProRule" id="PRU00221"/>
    </source>
</evidence>
<dbReference type="InterPro" id="IPR001680">
    <property type="entry name" value="WD40_rpt"/>
</dbReference>
<feature type="repeat" description="WD" evidence="3">
    <location>
        <begin position="485"/>
        <end position="526"/>
    </location>
</feature>
<dbReference type="InterPro" id="IPR015943">
    <property type="entry name" value="WD40/YVTN_repeat-like_dom_sf"/>
</dbReference>
<evidence type="ECO:0000256" key="2">
    <source>
        <dbReference type="ARBA" id="ARBA00022737"/>
    </source>
</evidence>
<dbReference type="Gene3D" id="3.40.50.1460">
    <property type="match status" value="1"/>
</dbReference>
<dbReference type="InterPro" id="IPR011047">
    <property type="entry name" value="Quinoprotein_ADH-like_sf"/>
</dbReference>
<accession>A0ABV4BC90</accession>
<evidence type="ECO:0000259" key="4">
    <source>
        <dbReference type="Pfam" id="PF00656"/>
    </source>
</evidence>
<comment type="caution">
    <text evidence="5">The sequence shown here is derived from an EMBL/GenBank/DDBJ whole genome shotgun (WGS) entry which is preliminary data.</text>
</comment>
<dbReference type="Pfam" id="PF00400">
    <property type="entry name" value="WD40"/>
    <property type="match status" value="6"/>
</dbReference>
<feature type="repeat" description="WD" evidence="3">
    <location>
        <begin position="160"/>
        <end position="201"/>
    </location>
</feature>
<dbReference type="PRINTS" id="PR00320">
    <property type="entry name" value="GPROTEINBRPT"/>
</dbReference>
<reference evidence="5 6" key="1">
    <citation type="submission" date="2024-05" db="EMBL/GenBank/DDBJ databases">
        <title>Genome Sequence and Characterization of the New Strain Purple Sulfur Bacterium of Genus Thioalkalicoccus.</title>
        <authorList>
            <person name="Bryantseva I.A."/>
            <person name="Kyndt J.A."/>
            <person name="Imhoff J.F."/>
        </authorList>
    </citation>
    <scope>NUCLEOTIDE SEQUENCE [LARGE SCALE GENOMIC DNA]</scope>
    <source>
        <strain evidence="5 6">Um2</strain>
    </source>
</reference>
<dbReference type="SUPFAM" id="SSF52129">
    <property type="entry name" value="Caspase-like"/>
    <property type="match status" value="1"/>
</dbReference>
<dbReference type="PROSITE" id="PS00678">
    <property type="entry name" value="WD_REPEATS_1"/>
    <property type="match status" value="3"/>
</dbReference>
<name>A0ABV4BC90_9GAMM</name>
<gene>
    <name evidence="5" type="ORF">ABC977_06820</name>
</gene>
<dbReference type="Gene3D" id="2.130.10.10">
    <property type="entry name" value="YVTN repeat-like/Quinoprotein amine dehydrogenase"/>
    <property type="match status" value="4"/>
</dbReference>
<organism evidence="5 6">
    <name type="scientific">Thioalkalicoccus limnaeus</name>
    <dbReference type="NCBI Taxonomy" id="120681"/>
    <lineage>
        <taxon>Bacteria</taxon>
        <taxon>Pseudomonadati</taxon>
        <taxon>Pseudomonadota</taxon>
        <taxon>Gammaproteobacteria</taxon>
        <taxon>Chromatiales</taxon>
        <taxon>Chromatiaceae</taxon>
        <taxon>Thioalkalicoccus</taxon>
    </lineage>
</organism>
<dbReference type="EMBL" id="JBDKXB010000006">
    <property type="protein sequence ID" value="MEY6432123.1"/>
    <property type="molecule type" value="Genomic_DNA"/>
</dbReference>
<dbReference type="SUPFAM" id="SSF50978">
    <property type="entry name" value="WD40 repeat-like"/>
    <property type="match status" value="1"/>
</dbReference>
<sequence length="987" mass="107051">MLLFCLGQAAAEEEPPWRVFETGGHTGKIRDLAFTSDGKLLVSGGYDKTVRIWDTKTGETTRVLRGEIGDGLSGAIYALALSPDDAILAVGGNLPGHEPGQHPIRLHDVRDGVVTHLLVGHEDVVLGLDFSPTGTHLVSAGADGQAIVWDTRGFSLRHRLTGHDGPVPAVAVSPDGVRVASADTEGLVRVWDLASGALTHQFEGHDGAVLSLAFSPDGRLLASGGEDERVRFWETDDWTAVLGEDGREPIIGRQESDVTSIAFSPDGRLVLTGAGYGAGAYSSVFEVATGKLVYQTGYDNLVLAVAISPDGHTAAIAGGDRDEIFLRDLGSGNLKAKLSGLARMVWAVGFARNGDSIAYGQEFDIDSPDHYLGPLQRAISFRSNGEYHIELGETLRADDADTYLRARSRHGSYELRTRDGPFGYQGVMQVYRDGILMYEIERDQTSGFRHRSYSLTQDGEHFISGGSNGTLAMFETATGNKLRDLVGHSGDVYDVAVAPDDSTLVTGSADGTIRLWDLATGRELVTIFVAADDQWAAWTTTGYYASSPIGDRYIGWHINRGPARAADFFRAQQFQQELYRPDVVGNMLEMRDIEAALGQANRRRGGTLAERTDGPLESVAAIVPPFLHVEPFRRDRFRVEDETLPVRIVAKSYHWPITEIRVELNGGLVLAQPFATADAHEPLDGDGLDEQVLELDLDLEEGQNTLKVVALNGKGISEPEVRQVVLEPRTPIEEIKPNLVLLAIGVARYPADALRLEFAAKDAETIAELFASQVGGLFGEVHAKVVLDADATRDGIIRAINWLERTGTQNDVRMLFISGHGVLDHRGDYYFLPVDHSPEDEVNVRGVGAAHLYEPLVHIPGKKLLMVDTCRAGAISGTRYKGALVDKTRLVKELNATNSGLVTFTASTSRQLSVEKAEWGLGAFTEAVRSGLSGKADGYGGPKDGVIYVHELGSWIIEQVRQLTEGRQHAIFDSPADSPSFPLFVLH</sequence>
<dbReference type="InterPro" id="IPR019775">
    <property type="entry name" value="WD40_repeat_CS"/>
</dbReference>
<evidence type="ECO:0000313" key="6">
    <source>
        <dbReference type="Proteomes" id="UP001564408"/>
    </source>
</evidence>
<dbReference type="Pfam" id="PF00656">
    <property type="entry name" value="Peptidase_C14"/>
    <property type="match status" value="1"/>
</dbReference>
<dbReference type="InterPro" id="IPR011600">
    <property type="entry name" value="Pept_C14_caspase"/>
</dbReference>
<keyword evidence="2" id="KW-0677">Repeat</keyword>
<evidence type="ECO:0000313" key="5">
    <source>
        <dbReference type="EMBL" id="MEY6432123.1"/>
    </source>
</evidence>
<dbReference type="InterPro" id="IPR020472">
    <property type="entry name" value="WD40_PAC1"/>
</dbReference>
<dbReference type="CDD" id="cd00200">
    <property type="entry name" value="WD40"/>
    <property type="match status" value="1"/>
</dbReference>
<dbReference type="SMART" id="SM00320">
    <property type="entry name" value="WD40"/>
    <property type="match status" value="9"/>
</dbReference>
<evidence type="ECO:0000256" key="1">
    <source>
        <dbReference type="ARBA" id="ARBA00022574"/>
    </source>
</evidence>
<dbReference type="Proteomes" id="UP001564408">
    <property type="component" value="Unassembled WGS sequence"/>
</dbReference>
<feature type="repeat" description="WD" evidence="3">
    <location>
        <begin position="22"/>
        <end position="63"/>
    </location>
</feature>
<dbReference type="PANTHER" id="PTHR22847:SF637">
    <property type="entry name" value="WD REPEAT DOMAIN 5B"/>
    <property type="match status" value="1"/>
</dbReference>
<feature type="domain" description="Peptidase C14 caspase" evidence="4">
    <location>
        <begin position="742"/>
        <end position="933"/>
    </location>
</feature>
<proteinExistence type="predicted"/>
<dbReference type="PROSITE" id="PS50082">
    <property type="entry name" value="WD_REPEATS_2"/>
    <property type="match status" value="5"/>
</dbReference>